<keyword evidence="3" id="KW-1185">Reference proteome</keyword>
<feature type="region of interest" description="Disordered" evidence="1">
    <location>
        <begin position="440"/>
        <end position="467"/>
    </location>
</feature>
<evidence type="ECO:0000256" key="1">
    <source>
        <dbReference type="SAM" id="MobiDB-lite"/>
    </source>
</evidence>
<protein>
    <recommendedName>
        <fullName evidence="4">Glycoside hydrolase family 42 N-terminal domain-containing protein</fullName>
    </recommendedName>
</protein>
<dbReference type="RefSeq" id="WP_146439611.1">
    <property type="nucleotide sequence ID" value="NZ_SJPL01000001.1"/>
</dbReference>
<dbReference type="Gene3D" id="2.60.120.260">
    <property type="entry name" value="Galactose-binding domain-like"/>
    <property type="match status" value="1"/>
</dbReference>
<dbReference type="Proteomes" id="UP000317238">
    <property type="component" value="Unassembled WGS sequence"/>
</dbReference>
<dbReference type="SUPFAM" id="SSF51445">
    <property type="entry name" value="(Trans)glycosidases"/>
    <property type="match status" value="1"/>
</dbReference>
<dbReference type="OrthoDB" id="9146353at2"/>
<evidence type="ECO:0008006" key="4">
    <source>
        <dbReference type="Google" id="ProtNLM"/>
    </source>
</evidence>
<dbReference type="Gene3D" id="3.20.20.80">
    <property type="entry name" value="Glycosidases"/>
    <property type="match status" value="1"/>
</dbReference>
<organism evidence="2 3">
    <name type="scientific">Crateriforma conspicua</name>
    <dbReference type="NCBI Taxonomy" id="2527996"/>
    <lineage>
        <taxon>Bacteria</taxon>
        <taxon>Pseudomonadati</taxon>
        <taxon>Planctomycetota</taxon>
        <taxon>Planctomycetia</taxon>
        <taxon>Planctomycetales</taxon>
        <taxon>Planctomycetaceae</taxon>
        <taxon>Crateriforma</taxon>
    </lineage>
</organism>
<dbReference type="AlphaFoldDB" id="A0A5C5Y9F3"/>
<comment type="caution">
    <text evidence="2">The sequence shown here is derived from an EMBL/GenBank/DDBJ whole genome shotgun (WGS) entry which is preliminary data.</text>
</comment>
<proteinExistence type="predicted"/>
<name>A0A5C5Y9F3_9PLAN</name>
<dbReference type="EMBL" id="SJPL01000001">
    <property type="protein sequence ID" value="TWT71081.1"/>
    <property type="molecule type" value="Genomic_DNA"/>
</dbReference>
<accession>A0A5C5Y9F3</accession>
<evidence type="ECO:0000313" key="2">
    <source>
        <dbReference type="EMBL" id="TWT71081.1"/>
    </source>
</evidence>
<gene>
    <name evidence="2" type="ORF">Pan14r_33910</name>
</gene>
<evidence type="ECO:0000313" key="3">
    <source>
        <dbReference type="Proteomes" id="UP000317238"/>
    </source>
</evidence>
<feature type="compositionally biased region" description="Polar residues" evidence="1">
    <location>
        <begin position="440"/>
        <end position="453"/>
    </location>
</feature>
<sequence length="929" mass="104002">MAKERRLVLPERRNVSEFPSRRIADPKGAAVLLGIVLAFLPRVHAESIWIEGEQPESSDVRHHGWYDGVDADLLSGGDWLSHFGGQVATASYNVRVTKPATYTVWARINPTKSSLAIAWDDQAWQSIPTKNAKHVVNVAKDGAVDLRFVGWLRLGQRSLSKGTATLRFRFDSKNQNHGAIDAIFLTDEGLSPVGKGNPAEEGKLHHPGYFAWSPGTDPLREDSPIDLRRLNETVAGESGFVRRDGDRFVTGADEPIRFWAVQNGLGKDPAQYERRARRLAKYGVNLVRMGSGEFFRAWRQDPDQMRTLVDDLHLRIAALRKAGIYTYIDHLYWHTHHPIREADFPGFGEGENAIALMFFENQFQDAYRQFLIDFMHTPNRHTGLSMADDPAVAFLEIQNESSLLFYTFNPSRFPESERALVEQRFGDWLIAKYGDLASAQKSWQTSPRPNGNGLQDPRAGKPTPDQWGVGRVGLYSAGTLSGADWAVQQRNQRRATDQLQFMVESQQAFYQSMRQSLRSAGVKQMIVPSNWKTADPKVLDALERHTYTAGDVVCRNSYFGVDYAKDGQQKFYEIEVGDTYRDGSALKRPGLPSPLGTPLVKGYPFMVTENNWTRPNRYRVEWPLMIASYASLQGIDGWTFFAMEDVDWRHSMGVWDLSNPSILGQFPATALMFRRGDVRTATEPVVDESVALDDAYQMKGTSAVPLRGSDALWQARIGRLEGRQPKQADGQTDQPSVDPLAYFVGPVVQSLGDGPSTLRSASLSRYIDRDQQIVRSVTGQLSWNAGVGVMTVNTPRAQGAWGFLQDAGTIRLNDVAIDSRNAYGSVLVISLDGMPLAQSAKILVQTGTWDQPYGFETESVGEYQRITKLGGYPTNVREVDATVHFTRPWKQARVLDGNGDWQDRTVPVTEMKWGRSVQLPTDAIYTVVQ</sequence>
<reference evidence="2 3" key="1">
    <citation type="submission" date="2019-02" db="EMBL/GenBank/DDBJ databases">
        <title>Deep-cultivation of Planctomycetes and their phenomic and genomic characterization uncovers novel biology.</title>
        <authorList>
            <person name="Wiegand S."/>
            <person name="Jogler M."/>
            <person name="Boedeker C."/>
            <person name="Pinto D."/>
            <person name="Vollmers J."/>
            <person name="Rivas-Marin E."/>
            <person name="Kohn T."/>
            <person name="Peeters S.H."/>
            <person name="Heuer A."/>
            <person name="Rast P."/>
            <person name="Oberbeckmann S."/>
            <person name="Bunk B."/>
            <person name="Jeske O."/>
            <person name="Meyerdierks A."/>
            <person name="Storesund J.E."/>
            <person name="Kallscheuer N."/>
            <person name="Luecker S."/>
            <person name="Lage O.M."/>
            <person name="Pohl T."/>
            <person name="Merkel B.J."/>
            <person name="Hornburger P."/>
            <person name="Mueller R.-W."/>
            <person name="Bruemmer F."/>
            <person name="Labrenz M."/>
            <person name="Spormann A.M."/>
            <person name="Op Den Camp H."/>
            <person name="Overmann J."/>
            <person name="Amann R."/>
            <person name="Jetten M.S.M."/>
            <person name="Mascher T."/>
            <person name="Medema M.H."/>
            <person name="Devos D.P."/>
            <person name="Kaster A.-K."/>
            <person name="Ovreas L."/>
            <person name="Rohde M."/>
            <person name="Galperin M.Y."/>
            <person name="Jogler C."/>
        </authorList>
    </citation>
    <scope>NUCLEOTIDE SEQUENCE [LARGE SCALE GENOMIC DNA]</scope>
    <source>
        <strain evidence="2 3">Pan14r</strain>
    </source>
</reference>
<dbReference type="InterPro" id="IPR017853">
    <property type="entry name" value="GH"/>
</dbReference>